<keyword evidence="3" id="KW-0997">Cell inner membrane</keyword>
<dbReference type="GO" id="GO:0016746">
    <property type="term" value="F:acyltransferase activity"/>
    <property type="evidence" value="ECO:0007669"/>
    <property type="project" value="UniProtKB-KW"/>
</dbReference>
<evidence type="ECO:0000256" key="5">
    <source>
        <dbReference type="ARBA" id="ARBA00023136"/>
    </source>
</evidence>
<protein>
    <submittedName>
        <fullName evidence="8">Lysophospholipid acyltransferase family protein</fullName>
    </submittedName>
</protein>
<evidence type="ECO:0000256" key="2">
    <source>
        <dbReference type="ARBA" id="ARBA00022475"/>
    </source>
</evidence>
<dbReference type="OrthoDB" id="9801955at2"/>
<evidence type="ECO:0000256" key="4">
    <source>
        <dbReference type="ARBA" id="ARBA00022679"/>
    </source>
</evidence>
<evidence type="ECO:0000313" key="8">
    <source>
        <dbReference type="EMBL" id="KAA2213138.1"/>
    </source>
</evidence>
<name>A0A5B2TGV1_9PROT</name>
<dbReference type="GO" id="GO:0005886">
    <property type="term" value="C:plasma membrane"/>
    <property type="evidence" value="ECO:0007669"/>
    <property type="project" value="UniProtKB-SubCell"/>
</dbReference>
<dbReference type="Pfam" id="PF03279">
    <property type="entry name" value="Lip_A_acyltrans"/>
    <property type="match status" value="1"/>
</dbReference>
<evidence type="ECO:0000256" key="1">
    <source>
        <dbReference type="ARBA" id="ARBA00004533"/>
    </source>
</evidence>
<gene>
    <name evidence="8" type="ORF">F0Q34_10900</name>
</gene>
<dbReference type="PANTHER" id="PTHR30606:SF9">
    <property type="entry name" value="LIPID A BIOSYNTHESIS LAUROYLTRANSFERASE"/>
    <property type="match status" value="1"/>
</dbReference>
<keyword evidence="5" id="KW-0472">Membrane</keyword>
<keyword evidence="6 8" id="KW-0012">Acyltransferase</keyword>
<keyword evidence="9" id="KW-1185">Reference proteome</keyword>
<dbReference type="InterPro" id="IPR004960">
    <property type="entry name" value="LipA_acyltrans"/>
</dbReference>
<dbReference type="PANTHER" id="PTHR30606">
    <property type="entry name" value="LIPID A BIOSYNTHESIS LAUROYL ACYLTRANSFERASE"/>
    <property type="match status" value="1"/>
</dbReference>
<accession>A0A5B2TGV1</accession>
<evidence type="ECO:0000256" key="7">
    <source>
        <dbReference type="SAM" id="MobiDB-lite"/>
    </source>
</evidence>
<dbReference type="GO" id="GO:0009247">
    <property type="term" value="P:glycolipid biosynthetic process"/>
    <property type="evidence" value="ECO:0007669"/>
    <property type="project" value="UniProtKB-ARBA"/>
</dbReference>
<organism evidence="8 9">
    <name type="scientific">Teichococcus oryzae</name>
    <dbReference type="NCBI Taxonomy" id="1608942"/>
    <lineage>
        <taxon>Bacteria</taxon>
        <taxon>Pseudomonadati</taxon>
        <taxon>Pseudomonadota</taxon>
        <taxon>Alphaproteobacteria</taxon>
        <taxon>Acetobacterales</taxon>
        <taxon>Roseomonadaceae</taxon>
        <taxon>Roseomonas</taxon>
    </lineage>
</organism>
<dbReference type="CDD" id="cd07984">
    <property type="entry name" value="LPLAT_LABLAT-like"/>
    <property type="match status" value="1"/>
</dbReference>
<keyword evidence="2" id="KW-1003">Cell membrane</keyword>
<dbReference type="Proteomes" id="UP000322110">
    <property type="component" value="Unassembled WGS sequence"/>
</dbReference>
<keyword evidence="4 8" id="KW-0808">Transferase</keyword>
<sequence>MPQNAAPGWRLPGETPRRPRPEQWRAGLAAKNRQWRWRFEAALARGLVALSRRMGMVRASALGGAICRHVGPLLPVSRIGRRNLEIAFPDRTPQWREETLRDAWENLGRVMLEWPHVADLRRTESGPGWEAAGEENIPPPETPCIFISAHLSNWELMQRPAGGSGRRMAGFYRAPDNPLVDELVQSLRGGGDISALFPKGSRGARMAMKHLGAGHSMGILVDQKMNEGLALPFFGQPAMTPTGPAELALRFGCVVVPCRTQRIGPCRYRVLFEPPLPLPDTGDRAADVRSLALMMNQTLERWLREQPGEWLWLHRRFPREVYRR</sequence>
<evidence type="ECO:0000256" key="6">
    <source>
        <dbReference type="ARBA" id="ARBA00023315"/>
    </source>
</evidence>
<dbReference type="AlphaFoldDB" id="A0A5B2TGV1"/>
<comment type="subcellular location">
    <subcellularLocation>
        <location evidence="1">Cell inner membrane</location>
    </subcellularLocation>
</comment>
<reference evidence="8 9" key="1">
    <citation type="journal article" date="2015" name="Int. J. Syst. Evol. Microbiol.">
        <title>Roseomonas oryzae sp. nov., isolated from paddy rhizosphere soil.</title>
        <authorList>
            <person name="Ramaprasad E.V."/>
            <person name="Sasikala Ch."/>
            <person name="Ramana Ch.V."/>
        </authorList>
    </citation>
    <scope>NUCLEOTIDE SEQUENCE [LARGE SCALE GENOMIC DNA]</scope>
    <source>
        <strain evidence="8 9">KCTC 42542</strain>
    </source>
</reference>
<feature type="region of interest" description="Disordered" evidence="7">
    <location>
        <begin position="1"/>
        <end position="21"/>
    </location>
</feature>
<proteinExistence type="predicted"/>
<comment type="caution">
    <text evidence="8">The sequence shown here is derived from an EMBL/GenBank/DDBJ whole genome shotgun (WGS) entry which is preliminary data.</text>
</comment>
<evidence type="ECO:0000256" key="3">
    <source>
        <dbReference type="ARBA" id="ARBA00022519"/>
    </source>
</evidence>
<evidence type="ECO:0000313" key="9">
    <source>
        <dbReference type="Proteomes" id="UP000322110"/>
    </source>
</evidence>
<dbReference type="EMBL" id="VUKA01000004">
    <property type="protein sequence ID" value="KAA2213138.1"/>
    <property type="molecule type" value="Genomic_DNA"/>
</dbReference>